<dbReference type="Gene3D" id="3.50.50.60">
    <property type="entry name" value="FAD/NAD(P)-binding domain"/>
    <property type="match status" value="1"/>
</dbReference>
<dbReference type="PANTHER" id="PTHR43004:SF5">
    <property type="entry name" value="FAD-BINDING DOMAIN-CONTAINING PROTEIN"/>
    <property type="match status" value="1"/>
</dbReference>
<accession>A0A1L9MVY6</accession>
<reference evidence="7" key="1">
    <citation type="journal article" date="2017" name="Genome Biol.">
        <title>Comparative genomics reveals high biological diversity and specific adaptations in the industrially and medically important fungal genus Aspergillus.</title>
        <authorList>
            <person name="de Vries R.P."/>
            <person name="Riley R."/>
            <person name="Wiebenga A."/>
            <person name="Aguilar-Osorio G."/>
            <person name="Amillis S."/>
            <person name="Uchima C.A."/>
            <person name="Anderluh G."/>
            <person name="Asadollahi M."/>
            <person name="Askin M."/>
            <person name="Barry K."/>
            <person name="Battaglia E."/>
            <person name="Bayram O."/>
            <person name="Benocci T."/>
            <person name="Braus-Stromeyer S.A."/>
            <person name="Caldana C."/>
            <person name="Canovas D."/>
            <person name="Cerqueira G.C."/>
            <person name="Chen F."/>
            <person name="Chen W."/>
            <person name="Choi C."/>
            <person name="Clum A."/>
            <person name="Dos Santos R.A."/>
            <person name="Damasio A.R."/>
            <person name="Diallinas G."/>
            <person name="Emri T."/>
            <person name="Fekete E."/>
            <person name="Flipphi M."/>
            <person name="Freyberg S."/>
            <person name="Gallo A."/>
            <person name="Gournas C."/>
            <person name="Habgood R."/>
            <person name="Hainaut M."/>
            <person name="Harispe M.L."/>
            <person name="Henrissat B."/>
            <person name="Hilden K.S."/>
            <person name="Hope R."/>
            <person name="Hossain A."/>
            <person name="Karabika E."/>
            <person name="Karaffa L."/>
            <person name="Karanyi Z."/>
            <person name="Krasevec N."/>
            <person name="Kuo A."/>
            <person name="Kusch H."/>
            <person name="LaButti K."/>
            <person name="Lagendijk E.L."/>
            <person name="Lapidus A."/>
            <person name="Levasseur A."/>
            <person name="Lindquist E."/>
            <person name="Lipzen A."/>
            <person name="Logrieco A.F."/>
            <person name="MacCabe A."/>
            <person name="Maekelae M.R."/>
            <person name="Malavazi I."/>
            <person name="Melin P."/>
            <person name="Meyer V."/>
            <person name="Mielnichuk N."/>
            <person name="Miskei M."/>
            <person name="Molnar A.P."/>
            <person name="Mule G."/>
            <person name="Ngan C.Y."/>
            <person name="Orejas M."/>
            <person name="Orosz E."/>
            <person name="Ouedraogo J.P."/>
            <person name="Overkamp K.M."/>
            <person name="Park H.-S."/>
            <person name="Perrone G."/>
            <person name="Piumi F."/>
            <person name="Punt P.J."/>
            <person name="Ram A.F."/>
            <person name="Ramon A."/>
            <person name="Rauscher S."/>
            <person name="Record E."/>
            <person name="Riano-Pachon D.M."/>
            <person name="Robert V."/>
            <person name="Roehrig J."/>
            <person name="Ruller R."/>
            <person name="Salamov A."/>
            <person name="Salih N.S."/>
            <person name="Samson R.A."/>
            <person name="Sandor E."/>
            <person name="Sanguinetti M."/>
            <person name="Schuetze T."/>
            <person name="Sepcic K."/>
            <person name="Shelest E."/>
            <person name="Sherlock G."/>
            <person name="Sophianopoulou V."/>
            <person name="Squina F.M."/>
            <person name="Sun H."/>
            <person name="Susca A."/>
            <person name="Todd R.B."/>
            <person name="Tsang A."/>
            <person name="Unkles S.E."/>
            <person name="van de Wiele N."/>
            <person name="van Rossen-Uffink D."/>
            <person name="Oliveira J.V."/>
            <person name="Vesth T.C."/>
            <person name="Visser J."/>
            <person name="Yu J.-H."/>
            <person name="Zhou M."/>
            <person name="Andersen M.R."/>
            <person name="Archer D.B."/>
            <person name="Baker S.E."/>
            <person name="Benoit I."/>
            <person name="Brakhage A.A."/>
            <person name="Braus G.H."/>
            <person name="Fischer R."/>
            <person name="Frisvad J.C."/>
            <person name="Goldman G.H."/>
            <person name="Houbraken J."/>
            <person name="Oakley B."/>
            <person name="Pocsi I."/>
            <person name="Scazzocchio C."/>
            <person name="Seiboth B."/>
            <person name="vanKuyk P.A."/>
            <person name="Wortman J."/>
            <person name="Dyer P.S."/>
            <person name="Grigoriev I.V."/>
        </authorList>
    </citation>
    <scope>NUCLEOTIDE SEQUENCE [LARGE SCALE GENOMIC DNA]</scope>
    <source>
        <strain evidence="7">CBS 134.48</strain>
    </source>
</reference>
<feature type="domain" description="FAD-binding" evidence="5">
    <location>
        <begin position="7"/>
        <end position="359"/>
    </location>
</feature>
<evidence type="ECO:0000256" key="2">
    <source>
        <dbReference type="ARBA" id="ARBA00022630"/>
    </source>
</evidence>
<evidence type="ECO:0000256" key="3">
    <source>
        <dbReference type="ARBA" id="ARBA00022827"/>
    </source>
</evidence>
<dbReference type="Pfam" id="PF01494">
    <property type="entry name" value="FAD_binding_3"/>
    <property type="match status" value="1"/>
</dbReference>
<protein>
    <recommendedName>
        <fullName evidence="5">FAD-binding domain-containing protein</fullName>
    </recommendedName>
</protein>
<dbReference type="STRING" id="767770.A0A1L9MVY6"/>
<dbReference type="Proteomes" id="UP000184304">
    <property type="component" value="Unassembled WGS sequence"/>
</dbReference>
<gene>
    <name evidence="6" type="ORF">ASPTUDRAFT_807496</name>
</gene>
<evidence type="ECO:0000256" key="1">
    <source>
        <dbReference type="ARBA" id="ARBA00007801"/>
    </source>
</evidence>
<dbReference type="OMA" id="VDWWTIY"/>
<dbReference type="SUPFAM" id="SSF52833">
    <property type="entry name" value="Thioredoxin-like"/>
    <property type="match status" value="1"/>
</dbReference>
<proteinExistence type="inferred from homology"/>
<sequence>MPSPEIYDVTIIGGGPVGLLLAYQLTRFELSVCLIEKQDKNTLEGRYGRAITLFPRTLELLDQLDLVQPMLQQGFACRSSVTYKDGVRQFPGKVWTFMENIQGTVFDFALVLRQMYTEDILRERLDKKRVSYHGSKECVGFEIGLDDSEYPVTVHCSGPGGMMTAKSKYLVGADGGHSLVRRYANIPFDGDSSEDQWIRIDGIVETNMPINRAYGAIETTTHGNVLWAPLDHGATRIGYAYTPEIAAKYPEGVTEEVAVNEAIACLRPFSLEFKEVHWWTLYKIGQRMARTFATHNNRVFICGDAAHTHSSGAAQGLNTGIHDAVNLAWKLALEVHGLSYPEVLDTYTTERQSAVQRLLNYDKDISLLMTHKWPAWYDGDPNADPNVLLGEIFNNAAPFNTGLGISYEANVINQPWESSTEAAVGVQPGTRAPDTELTAPGTFQSVRMHQVLRNRCQFHAIVFTGGDIKTSKLDLVPLREYLDNHPELSRHPAIAWLTVCGSAGCSPYEVLGMTGFGDTYFDARGIAHYAYKLDPRKGMLVVIRPDGLIAFTCALDGETIWQHFSRILKTQPQKNRS</sequence>
<dbReference type="InterPro" id="IPR002938">
    <property type="entry name" value="FAD-bd"/>
</dbReference>
<dbReference type="SUPFAM" id="SSF51905">
    <property type="entry name" value="FAD/NAD(P)-binding domain"/>
    <property type="match status" value="1"/>
</dbReference>
<dbReference type="Gene3D" id="3.30.9.10">
    <property type="entry name" value="D-Amino Acid Oxidase, subunit A, domain 2"/>
    <property type="match status" value="1"/>
</dbReference>
<evidence type="ECO:0000313" key="6">
    <source>
        <dbReference type="EMBL" id="OJI81186.1"/>
    </source>
</evidence>
<dbReference type="EMBL" id="KV878206">
    <property type="protein sequence ID" value="OJI81186.1"/>
    <property type="molecule type" value="Genomic_DNA"/>
</dbReference>
<dbReference type="InterPro" id="IPR036188">
    <property type="entry name" value="FAD/NAD-bd_sf"/>
</dbReference>
<dbReference type="GO" id="GO:0016709">
    <property type="term" value="F:oxidoreductase activity, acting on paired donors, with incorporation or reduction of molecular oxygen, NAD(P)H as one donor, and incorporation of one atom of oxygen"/>
    <property type="evidence" value="ECO:0007669"/>
    <property type="project" value="UniProtKB-ARBA"/>
</dbReference>
<evidence type="ECO:0000313" key="7">
    <source>
        <dbReference type="Proteomes" id="UP000184304"/>
    </source>
</evidence>
<dbReference type="PRINTS" id="PR00420">
    <property type="entry name" value="RNGMNOXGNASE"/>
</dbReference>
<dbReference type="VEuPathDB" id="FungiDB:ASPTUDRAFT_807496"/>
<name>A0A1L9MVY6_ASPTC</name>
<dbReference type="OrthoDB" id="2096480at2759"/>
<dbReference type="PANTHER" id="PTHR43004">
    <property type="entry name" value="TRK SYSTEM POTASSIUM UPTAKE PROTEIN"/>
    <property type="match status" value="1"/>
</dbReference>
<dbReference type="InterPro" id="IPR036249">
    <property type="entry name" value="Thioredoxin-like_sf"/>
</dbReference>
<dbReference type="InterPro" id="IPR038220">
    <property type="entry name" value="PHOX_C_sf"/>
</dbReference>
<dbReference type="Gene3D" id="3.40.30.20">
    <property type="match status" value="1"/>
</dbReference>
<dbReference type="SUPFAM" id="SSF54373">
    <property type="entry name" value="FAD-linked reductases, C-terminal domain"/>
    <property type="match status" value="1"/>
</dbReference>
<keyword evidence="4" id="KW-0560">Oxidoreductase</keyword>
<keyword evidence="7" id="KW-1185">Reference proteome</keyword>
<keyword evidence="2" id="KW-0285">Flavoprotein</keyword>
<dbReference type="AlphaFoldDB" id="A0A1L9MVY6"/>
<keyword evidence="3" id="KW-0274">FAD</keyword>
<evidence type="ECO:0000256" key="4">
    <source>
        <dbReference type="ARBA" id="ARBA00023002"/>
    </source>
</evidence>
<comment type="similarity">
    <text evidence="1">Belongs to the PheA/TfdB FAD monooxygenase family.</text>
</comment>
<organism evidence="6 7">
    <name type="scientific">Aspergillus tubingensis (strain CBS 134.48)</name>
    <dbReference type="NCBI Taxonomy" id="767770"/>
    <lineage>
        <taxon>Eukaryota</taxon>
        <taxon>Fungi</taxon>
        <taxon>Dikarya</taxon>
        <taxon>Ascomycota</taxon>
        <taxon>Pezizomycotina</taxon>
        <taxon>Eurotiomycetes</taxon>
        <taxon>Eurotiomycetidae</taxon>
        <taxon>Eurotiales</taxon>
        <taxon>Aspergillaceae</taxon>
        <taxon>Aspergillus</taxon>
        <taxon>Aspergillus subgen. Circumdati</taxon>
    </lineage>
</organism>
<dbReference type="InterPro" id="IPR050641">
    <property type="entry name" value="RIFMO-like"/>
</dbReference>
<dbReference type="GO" id="GO:0071949">
    <property type="term" value="F:FAD binding"/>
    <property type="evidence" value="ECO:0007669"/>
    <property type="project" value="InterPro"/>
</dbReference>
<evidence type="ECO:0000259" key="5">
    <source>
        <dbReference type="Pfam" id="PF01494"/>
    </source>
</evidence>